<keyword evidence="2" id="KW-1133">Transmembrane helix</keyword>
<feature type="transmembrane region" description="Helical" evidence="2">
    <location>
        <begin position="284"/>
        <end position="312"/>
    </location>
</feature>
<feature type="region of interest" description="Disordered" evidence="1">
    <location>
        <begin position="348"/>
        <end position="406"/>
    </location>
</feature>
<reference evidence="3" key="2">
    <citation type="journal article" date="2023" name="Plants (Basel)">
        <title>Annotation of the Turnera subulata (Passifloraceae) Draft Genome Reveals the S-Locus Evolved after the Divergence of Turneroideae from Passifloroideae in a Stepwise Manner.</title>
        <authorList>
            <person name="Henning P.M."/>
            <person name="Roalson E.H."/>
            <person name="Mir W."/>
            <person name="McCubbin A.G."/>
            <person name="Shore J.S."/>
        </authorList>
    </citation>
    <scope>NUCLEOTIDE SEQUENCE</scope>
    <source>
        <strain evidence="3">F60SS</strain>
    </source>
</reference>
<feature type="region of interest" description="Disordered" evidence="1">
    <location>
        <begin position="1"/>
        <end position="47"/>
    </location>
</feature>
<sequence>MEGWERRVAERDEVDEGGDAFLTSAMTASRTDQKRRGREKRERSSVSWAGQWLGLVSATAAEGGDGGRKQSRRLDGEVAPLFSGGLDDGGATRERGRGEEERSGLGRKKNGVEGERDVWWVSGERKKGKEKRDEKERKEMWGRRLVGKSEEGEENLRGGRVEGDVGEAAGLGKVRSTTLLDPPPPSVLFLADPCESASQVPQLKSQAAGTTTWISSCHRSKFKSSSSSSSVGPIFPMGEPRLWGFEVKPSLPDEHERRTTLDELKPIAIADCISALVSFPLPSFVWVVGLTWLGCVLFPGSVVVAVLTSWLLMVDSGDKVRVVAVLNRRLWQFSGSRQNRNVSRLFRDGFKPGHGAKSPLPATEGGNQDEEEECSHSNKKVKANNGLARAREADGQSGESGGGSPIIMERRKFSYKEKVVGFNSPMPEFVMDDGDFVLDSESDSDSGDEDDETCPVFRLSRSQKKRLRVPWR</sequence>
<organism evidence="3 4">
    <name type="scientific">Turnera subulata</name>
    <dbReference type="NCBI Taxonomy" id="218843"/>
    <lineage>
        <taxon>Eukaryota</taxon>
        <taxon>Viridiplantae</taxon>
        <taxon>Streptophyta</taxon>
        <taxon>Embryophyta</taxon>
        <taxon>Tracheophyta</taxon>
        <taxon>Spermatophyta</taxon>
        <taxon>Magnoliopsida</taxon>
        <taxon>eudicotyledons</taxon>
        <taxon>Gunneridae</taxon>
        <taxon>Pentapetalae</taxon>
        <taxon>rosids</taxon>
        <taxon>fabids</taxon>
        <taxon>Malpighiales</taxon>
        <taxon>Passifloraceae</taxon>
        <taxon>Turnera</taxon>
    </lineage>
</organism>
<feature type="compositionally biased region" description="Acidic residues" evidence="1">
    <location>
        <begin position="430"/>
        <end position="453"/>
    </location>
</feature>
<feature type="region of interest" description="Disordered" evidence="1">
    <location>
        <begin position="430"/>
        <end position="457"/>
    </location>
</feature>
<accession>A0A9Q0FKU9</accession>
<feature type="compositionally biased region" description="Basic and acidic residues" evidence="1">
    <location>
        <begin position="31"/>
        <end position="44"/>
    </location>
</feature>
<feature type="compositionally biased region" description="Basic and acidic residues" evidence="1">
    <location>
        <begin position="1"/>
        <end position="11"/>
    </location>
</feature>
<evidence type="ECO:0000256" key="2">
    <source>
        <dbReference type="SAM" id="Phobius"/>
    </source>
</evidence>
<feature type="region of interest" description="Disordered" evidence="1">
    <location>
        <begin position="59"/>
        <end position="139"/>
    </location>
</feature>
<proteinExistence type="predicted"/>
<feature type="compositionally biased region" description="Basic and acidic residues" evidence="1">
    <location>
        <begin position="65"/>
        <end position="76"/>
    </location>
</feature>
<dbReference type="AlphaFoldDB" id="A0A9Q0FKU9"/>
<dbReference type="Proteomes" id="UP001141552">
    <property type="component" value="Unassembled WGS sequence"/>
</dbReference>
<reference evidence="3" key="1">
    <citation type="submission" date="2022-02" db="EMBL/GenBank/DDBJ databases">
        <authorList>
            <person name="Henning P.M."/>
            <person name="McCubbin A.G."/>
            <person name="Shore J.S."/>
        </authorList>
    </citation>
    <scope>NUCLEOTIDE SEQUENCE</scope>
    <source>
        <strain evidence="3">F60SS</strain>
        <tissue evidence="3">Leaves</tissue>
    </source>
</reference>
<keyword evidence="2" id="KW-0812">Transmembrane</keyword>
<keyword evidence="2" id="KW-0472">Membrane</keyword>
<evidence type="ECO:0000256" key="1">
    <source>
        <dbReference type="SAM" id="MobiDB-lite"/>
    </source>
</evidence>
<comment type="caution">
    <text evidence="3">The sequence shown here is derived from an EMBL/GenBank/DDBJ whole genome shotgun (WGS) entry which is preliminary data.</text>
</comment>
<gene>
    <name evidence="3" type="ORF">Tsubulata_002020</name>
</gene>
<name>A0A9Q0FKU9_9ROSI</name>
<evidence type="ECO:0000313" key="4">
    <source>
        <dbReference type="Proteomes" id="UP001141552"/>
    </source>
</evidence>
<keyword evidence="4" id="KW-1185">Reference proteome</keyword>
<dbReference type="EMBL" id="JAKUCV010005168">
    <property type="protein sequence ID" value="KAJ4832252.1"/>
    <property type="molecule type" value="Genomic_DNA"/>
</dbReference>
<feature type="compositionally biased region" description="Basic and acidic residues" evidence="1">
    <location>
        <begin position="90"/>
        <end position="139"/>
    </location>
</feature>
<evidence type="ECO:0000313" key="3">
    <source>
        <dbReference type="EMBL" id="KAJ4832252.1"/>
    </source>
</evidence>
<protein>
    <submittedName>
        <fullName evidence="3">Uncharacterized protein</fullName>
    </submittedName>
</protein>